<dbReference type="KEGG" id="pno:SNOG_13306"/>
<gene>
    <name evidence="2" type="ORF">SNOG_13306</name>
</gene>
<evidence type="ECO:0000313" key="2">
    <source>
        <dbReference type="EMBL" id="EAT79190.1"/>
    </source>
</evidence>
<sequence length="85" mass="9209">MAQVIMPRVVWRREMLIDNLNLPRPDVESVPSPVAQGSAPNVGQQVQSSPATSQHSSSSSSSTGPSHRLPSPGMLWQRVVYFAPT</sequence>
<evidence type="ECO:0000313" key="3">
    <source>
        <dbReference type="Proteomes" id="UP000001055"/>
    </source>
</evidence>
<organism evidence="2 3">
    <name type="scientific">Phaeosphaeria nodorum (strain SN15 / ATCC MYA-4574 / FGSC 10173)</name>
    <name type="common">Glume blotch fungus</name>
    <name type="synonym">Parastagonospora nodorum</name>
    <dbReference type="NCBI Taxonomy" id="321614"/>
    <lineage>
        <taxon>Eukaryota</taxon>
        <taxon>Fungi</taxon>
        <taxon>Dikarya</taxon>
        <taxon>Ascomycota</taxon>
        <taxon>Pezizomycotina</taxon>
        <taxon>Dothideomycetes</taxon>
        <taxon>Pleosporomycetidae</taxon>
        <taxon>Pleosporales</taxon>
        <taxon>Pleosporineae</taxon>
        <taxon>Phaeosphaeriaceae</taxon>
        <taxon>Parastagonospora</taxon>
    </lineage>
</organism>
<protein>
    <submittedName>
        <fullName evidence="2">Uncharacterized protein</fullName>
    </submittedName>
</protein>
<name>Q0U4K8_PHANO</name>
<evidence type="ECO:0000256" key="1">
    <source>
        <dbReference type="SAM" id="MobiDB-lite"/>
    </source>
</evidence>
<dbReference type="InParanoid" id="Q0U4K8"/>
<proteinExistence type="predicted"/>
<reference evidence="3" key="1">
    <citation type="journal article" date="2007" name="Plant Cell">
        <title>Dothideomycete-plant interactions illuminated by genome sequencing and EST analysis of the wheat pathogen Stagonospora nodorum.</title>
        <authorList>
            <person name="Hane J.K."/>
            <person name="Lowe R.G."/>
            <person name="Solomon P.S."/>
            <person name="Tan K.C."/>
            <person name="Schoch C.L."/>
            <person name="Spatafora J.W."/>
            <person name="Crous P.W."/>
            <person name="Kodira C."/>
            <person name="Birren B.W."/>
            <person name="Galagan J.E."/>
            <person name="Torriani S.F."/>
            <person name="McDonald B.A."/>
            <person name="Oliver R.P."/>
        </authorList>
    </citation>
    <scope>NUCLEOTIDE SEQUENCE [LARGE SCALE GENOMIC DNA]</scope>
    <source>
        <strain evidence="3">SN15 / ATCC MYA-4574 / FGSC 10173</strain>
    </source>
</reference>
<dbReference type="GeneID" id="5980432"/>
<dbReference type="EMBL" id="CH445350">
    <property type="protein sequence ID" value="EAT79190.1"/>
    <property type="molecule type" value="Genomic_DNA"/>
</dbReference>
<feature type="region of interest" description="Disordered" evidence="1">
    <location>
        <begin position="21"/>
        <end position="72"/>
    </location>
</feature>
<accession>Q0U4K8</accession>
<feature type="compositionally biased region" description="Low complexity" evidence="1">
    <location>
        <begin position="47"/>
        <end position="67"/>
    </location>
</feature>
<dbReference type="HOGENOM" id="CLU_2513402_0_0_1"/>
<dbReference type="Proteomes" id="UP000001055">
    <property type="component" value="Unassembled WGS sequence"/>
</dbReference>
<dbReference type="RefSeq" id="XP_001803515.1">
    <property type="nucleotide sequence ID" value="XM_001803463.1"/>
</dbReference>
<dbReference type="AlphaFoldDB" id="Q0U4K8"/>